<dbReference type="InterPro" id="IPR001604">
    <property type="entry name" value="Endo_G_ENPP1-like_dom"/>
</dbReference>
<dbReference type="GO" id="GO:0046872">
    <property type="term" value="F:metal ion binding"/>
    <property type="evidence" value="ECO:0007669"/>
    <property type="project" value="InterPro"/>
</dbReference>
<keyword evidence="3" id="KW-0378">Hydrolase</keyword>
<dbReference type="PANTHER" id="PTHR21472:SF30">
    <property type="entry name" value="ENDONUCLEASE DOMAIN-CONTAINING 1 PROTEIN-RELATED"/>
    <property type="match status" value="1"/>
</dbReference>
<dbReference type="SMART" id="SM00892">
    <property type="entry name" value="Endonuclease_NS"/>
    <property type="match status" value="1"/>
</dbReference>
<dbReference type="SUPFAM" id="SSF54060">
    <property type="entry name" value="His-Me finger endonucleases"/>
    <property type="match status" value="2"/>
</dbReference>
<protein>
    <submittedName>
        <fullName evidence="3">Endonuclease domain-containing 1 protein-like</fullName>
    </submittedName>
</protein>
<feature type="non-terminal residue" evidence="3">
    <location>
        <position position="279"/>
    </location>
</feature>
<evidence type="ECO:0000259" key="2">
    <source>
        <dbReference type="SMART" id="SM00892"/>
    </source>
</evidence>
<dbReference type="EMBL" id="QNUK01001471">
    <property type="protein sequence ID" value="KAF5881013.1"/>
    <property type="molecule type" value="Genomic_DNA"/>
</dbReference>
<keyword evidence="3" id="KW-0255">Endonuclease</keyword>
<gene>
    <name evidence="3" type="ORF">DAT39_023169</name>
</gene>
<dbReference type="InterPro" id="IPR044929">
    <property type="entry name" value="DNA/RNA_non-sp_Endonuclease_sf"/>
</dbReference>
<dbReference type="OrthoDB" id="69221at2759"/>
<dbReference type="AlphaFoldDB" id="A0A8J4TA28"/>
<dbReference type="Pfam" id="PF01223">
    <property type="entry name" value="Endonuclease_NS"/>
    <property type="match status" value="1"/>
</dbReference>
<proteinExistence type="predicted"/>
<sequence>CLAEVVHDFTLSCPQFFITVNNKVTSPTVFSDNNNKHRYKQICQTLNDEAEFATLYDTANKIPVYSAYTFKGLKDCDRLNKWHIEPQLDDPKNGGKNMERVSDEAYKMLHPNPNQALDGQYVKSGFHRGHLAPVYHANSKSCADATFTLTNAAPQNPSFNSGRWKATEGKMGKILDDKCKNLNMYVVTGVVPGCLAEVVPDFTVNCSQFFANPMGVVSPPTTFIDEHHDRYKLICQTLNNKIEFATYYDMKNRIPVYSAYRFEGLGNCDVQSTWFIEPQ</sequence>
<dbReference type="GO" id="GO:0016787">
    <property type="term" value="F:hydrolase activity"/>
    <property type="evidence" value="ECO:0007669"/>
    <property type="project" value="InterPro"/>
</dbReference>
<dbReference type="Proteomes" id="UP000727407">
    <property type="component" value="Unassembled WGS sequence"/>
</dbReference>
<feature type="domain" description="ENPP1-3/EXOG-like endonuclease/phosphodiesterase" evidence="1">
    <location>
        <begin position="49"/>
        <end position="274"/>
    </location>
</feature>
<name>A0A8J4TA28_CLAMG</name>
<comment type="caution">
    <text evidence="3">The sequence shown here is derived from an EMBL/GenBank/DDBJ whole genome shotgun (WGS) entry which is preliminary data.</text>
</comment>
<organism evidence="3 4">
    <name type="scientific">Clarias magur</name>
    <name type="common">Asian catfish</name>
    <name type="synonym">Macropteronotus magur</name>
    <dbReference type="NCBI Taxonomy" id="1594786"/>
    <lineage>
        <taxon>Eukaryota</taxon>
        <taxon>Metazoa</taxon>
        <taxon>Chordata</taxon>
        <taxon>Craniata</taxon>
        <taxon>Vertebrata</taxon>
        <taxon>Euteleostomi</taxon>
        <taxon>Actinopterygii</taxon>
        <taxon>Neopterygii</taxon>
        <taxon>Teleostei</taxon>
        <taxon>Ostariophysi</taxon>
        <taxon>Siluriformes</taxon>
        <taxon>Clariidae</taxon>
        <taxon>Clarias</taxon>
    </lineage>
</organism>
<dbReference type="InterPro" id="IPR039015">
    <property type="entry name" value="ENDOD1"/>
</dbReference>
<evidence type="ECO:0000313" key="3">
    <source>
        <dbReference type="EMBL" id="KAF5881013.1"/>
    </source>
</evidence>
<dbReference type="PANTHER" id="PTHR21472">
    <property type="entry name" value="ENDONUCLEASE DOMAIN-CONTAINING 1 PROTEIN ENDOD1"/>
    <property type="match status" value="1"/>
</dbReference>
<feature type="non-terminal residue" evidence="3">
    <location>
        <position position="1"/>
    </location>
</feature>
<keyword evidence="4" id="KW-1185">Reference proteome</keyword>
<evidence type="ECO:0000313" key="4">
    <source>
        <dbReference type="Proteomes" id="UP000727407"/>
    </source>
</evidence>
<dbReference type="SMART" id="SM00477">
    <property type="entry name" value="NUC"/>
    <property type="match status" value="1"/>
</dbReference>
<accession>A0A8J4TA28</accession>
<dbReference type="GO" id="GO:0004519">
    <property type="term" value="F:endonuclease activity"/>
    <property type="evidence" value="ECO:0007669"/>
    <property type="project" value="UniProtKB-KW"/>
</dbReference>
<dbReference type="GO" id="GO:0003676">
    <property type="term" value="F:nucleic acid binding"/>
    <property type="evidence" value="ECO:0007669"/>
    <property type="project" value="InterPro"/>
</dbReference>
<dbReference type="InterPro" id="IPR020821">
    <property type="entry name" value="ENPP1-3/EXOG-like_nuc-like"/>
</dbReference>
<reference evidence="3" key="1">
    <citation type="submission" date="2020-07" db="EMBL/GenBank/DDBJ databases">
        <title>Clarias magur genome sequencing, assembly and annotation.</title>
        <authorList>
            <person name="Kushwaha B."/>
            <person name="Kumar R."/>
            <person name="Das P."/>
            <person name="Joshi C.G."/>
            <person name="Kumar D."/>
            <person name="Nagpure N.S."/>
            <person name="Pandey M."/>
            <person name="Agarwal S."/>
            <person name="Srivastava S."/>
            <person name="Singh M."/>
            <person name="Sahoo L."/>
            <person name="Jayasankar P."/>
            <person name="Meher P.K."/>
            <person name="Koringa P.G."/>
            <person name="Iquebal M.A."/>
            <person name="Das S.P."/>
            <person name="Bit A."/>
            <person name="Patnaik S."/>
            <person name="Patel N."/>
            <person name="Shah T.M."/>
            <person name="Hinsu A."/>
            <person name="Jena J.K."/>
        </authorList>
    </citation>
    <scope>NUCLEOTIDE SEQUENCE</scope>
    <source>
        <strain evidence="3">CIFAMagur01</strain>
        <tissue evidence="3">Testis</tissue>
    </source>
</reference>
<keyword evidence="3" id="KW-0540">Nuclease</keyword>
<dbReference type="Gene3D" id="3.40.570.10">
    <property type="entry name" value="Extracellular Endonuclease, subunit A"/>
    <property type="match status" value="1"/>
</dbReference>
<feature type="domain" description="DNA/RNA non-specific endonuclease/pyrophosphatase/phosphodiesterase" evidence="2">
    <location>
        <begin position="48"/>
        <end position="233"/>
    </location>
</feature>
<evidence type="ECO:0000259" key="1">
    <source>
        <dbReference type="SMART" id="SM00477"/>
    </source>
</evidence>
<dbReference type="InterPro" id="IPR044925">
    <property type="entry name" value="His-Me_finger_sf"/>
</dbReference>